<feature type="compositionally biased region" description="Polar residues" evidence="1">
    <location>
        <begin position="22"/>
        <end position="42"/>
    </location>
</feature>
<organism evidence="2 3">
    <name type="scientific">Lecanosticta acicola</name>
    <dbReference type="NCBI Taxonomy" id="111012"/>
    <lineage>
        <taxon>Eukaryota</taxon>
        <taxon>Fungi</taxon>
        <taxon>Dikarya</taxon>
        <taxon>Ascomycota</taxon>
        <taxon>Pezizomycotina</taxon>
        <taxon>Dothideomycetes</taxon>
        <taxon>Dothideomycetidae</taxon>
        <taxon>Mycosphaerellales</taxon>
        <taxon>Mycosphaerellaceae</taxon>
        <taxon>Lecanosticta</taxon>
    </lineage>
</organism>
<protein>
    <submittedName>
        <fullName evidence="2">Uncharacterized protein</fullName>
    </submittedName>
</protein>
<evidence type="ECO:0000256" key="1">
    <source>
        <dbReference type="SAM" id="MobiDB-lite"/>
    </source>
</evidence>
<proteinExistence type="predicted"/>
<sequence>MEDELGPPPPVPPLSPRRQRFSIASLSEMTPASTSSMHVSSDSQHDSGIDLSFPSESRKSSEPLTPDQLITQLYQRADGRSIIPQEVVDGIAFKLKEQASRTYVELHNFARRENVAYESLQNIIGAYAGKDWPRVIIDVDHQSYLCSDAFTEGIKSRISEAVTAAGPNMSDLTGAVGHTIPSHLVFALATEAVPHTQGEIQFIGDHVVYLHSCESCRAKKQQQEARTQQTAELMQQVDRHGFCVLPDPADENEDDDSLIRAVIWDYQECNPGRGLMHVTGQDDETKRTGRKCRLLVEPSILHEELDVLKRAMATRTEIMWRKDASSTHYFNIISALEPSDFAVRPRSQLAAVLMHSDYAEDLERAAQQHIIALDKDQHDIFVNLVEGQLWCPLHLYAAGIIATQDTLLRQDLEAIIVNHFQKQVIPATLDAVHAQKLRYNPNRKEALNILEEARDGLQTFTQLQDTIIQIGDCLQIDPPSEGLVLDFKHRALQRTAEAMQYLTNAVEILQNLLWVLLATSGPGLFISSVKYTSRMIHRYDAIGDPEITGLLNLWWEKVKSGGHDREDLRQMKELGREAINMWMGN</sequence>
<dbReference type="Proteomes" id="UP001296104">
    <property type="component" value="Unassembled WGS sequence"/>
</dbReference>
<feature type="region of interest" description="Disordered" evidence="1">
    <location>
        <begin position="1"/>
        <end position="66"/>
    </location>
</feature>
<feature type="compositionally biased region" description="Pro residues" evidence="1">
    <location>
        <begin position="1"/>
        <end position="15"/>
    </location>
</feature>
<evidence type="ECO:0000313" key="2">
    <source>
        <dbReference type="EMBL" id="CAK4011988.1"/>
    </source>
</evidence>
<dbReference type="AlphaFoldDB" id="A0AAI8YYS9"/>
<accession>A0AAI8YYS9</accession>
<name>A0AAI8YYS9_9PEZI</name>
<evidence type="ECO:0000313" key="3">
    <source>
        <dbReference type="Proteomes" id="UP001296104"/>
    </source>
</evidence>
<gene>
    <name evidence="2" type="ORF">LECACI_7A004465</name>
</gene>
<comment type="caution">
    <text evidence="2">The sequence shown here is derived from an EMBL/GenBank/DDBJ whole genome shotgun (WGS) entry which is preliminary data.</text>
</comment>
<dbReference type="EMBL" id="CAVMBE010000024">
    <property type="protein sequence ID" value="CAK4011988.1"/>
    <property type="molecule type" value="Genomic_DNA"/>
</dbReference>
<reference evidence="2" key="1">
    <citation type="submission" date="2023-11" db="EMBL/GenBank/DDBJ databases">
        <authorList>
            <person name="Alioto T."/>
            <person name="Alioto T."/>
            <person name="Gomez Garrido J."/>
        </authorList>
    </citation>
    <scope>NUCLEOTIDE SEQUENCE</scope>
</reference>
<keyword evidence="3" id="KW-1185">Reference proteome</keyword>